<dbReference type="SUPFAM" id="SSF52540">
    <property type="entry name" value="P-loop containing nucleoside triphosphate hydrolases"/>
    <property type="match status" value="1"/>
</dbReference>
<dbReference type="SMART" id="SM00843">
    <property type="entry name" value="Ftsk_gamma"/>
    <property type="match status" value="1"/>
</dbReference>
<dbReference type="EMBL" id="FOBF01000048">
    <property type="protein sequence ID" value="SEN87093.1"/>
    <property type="molecule type" value="Genomic_DNA"/>
</dbReference>
<dbReference type="OrthoDB" id="5165844at2"/>
<evidence type="ECO:0000256" key="1">
    <source>
        <dbReference type="SAM" id="Phobius"/>
    </source>
</evidence>
<dbReference type="Gene3D" id="3.40.50.300">
    <property type="entry name" value="P-loop containing nucleotide triphosphate hydrolases"/>
    <property type="match status" value="1"/>
</dbReference>
<gene>
    <name evidence="3" type="ORF">SAMN05660976_08505</name>
</gene>
<accession>A0A1H8K294</accession>
<dbReference type="InterPro" id="IPR027417">
    <property type="entry name" value="P-loop_NTPase"/>
</dbReference>
<dbReference type="InterPro" id="IPR036390">
    <property type="entry name" value="WH_DNA-bd_sf"/>
</dbReference>
<evidence type="ECO:0000313" key="4">
    <source>
        <dbReference type="Proteomes" id="UP000198953"/>
    </source>
</evidence>
<organism evidence="3 4">
    <name type="scientific">Nonomuraea pusilla</name>
    <dbReference type="NCBI Taxonomy" id="46177"/>
    <lineage>
        <taxon>Bacteria</taxon>
        <taxon>Bacillati</taxon>
        <taxon>Actinomycetota</taxon>
        <taxon>Actinomycetes</taxon>
        <taxon>Streptosporangiales</taxon>
        <taxon>Streptosporangiaceae</taxon>
        <taxon>Nonomuraea</taxon>
    </lineage>
</organism>
<name>A0A1H8K294_9ACTN</name>
<feature type="transmembrane region" description="Helical" evidence="1">
    <location>
        <begin position="59"/>
        <end position="79"/>
    </location>
</feature>
<dbReference type="RefSeq" id="WP_091106083.1">
    <property type="nucleotide sequence ID" value="NZ_FOBF01000048.1"/>
</dbReference>
<sequence>MAGRTKDLVSVETESSLSKVAAKEVSKLVTLTSPWVAYILVFGIGCAFHVILDSDDPDVVAWTMFLMSAAVLVLTAVTFGQSHARSVWGKTHTTLTTLLAGLWVCAATVNGPTTVVTGRLILIGGVTVALTWNIRTVIRMKGLDQPGAITDPLALLFGQGAERAGMPAIEAKTTKASAHKVEGAVQLEAGRQTADDLSRKVPYVESGIGLPPGSITTALDPDDASMAKVTISDPRVMKRPIPWPGPSRPGASVAEPFRLALWQDLDELRYTIVGHHLQMMGMTGAGKGFGGAWNYLAEFISRVDGAVFAGDITKGEQTLGPLRPALHRFETTPAGVKKMLSELQAQVKPRTDYLASKGLAKWKPGCGLTYWLIWLEEFPDIFDCLTDKEQEAFLSMLKAIRSAGGTIVMSLQRSDYTQMPTLARGQLAKMCFGVENSADASFGLSERQQDAGCRPELWTNAQPGMAYLDAPSIEEGRFAMPMRTFAWGIDAHGQFDDERANEAMRAYSAQWPAAAKKVDETTAALSRLAEAPTAPQQQPVDRDLLLQAVELVVTSQYASPAMLQRKLRIGYEEAKRVMNAMQQGGIVGSLREDGRCEVNVPPGGLPLALAMVLGDPDTGSIDAGQNDEEDVEDVASEYLHTDDPDPGVQADIDDEIPDLEEGDPPLTFAAPAQRMTAEERGAALMKRLQELWDGGARDFSSGDLKPLWETTDMSRSWVQKTLRKLAEANVLGGYDDEAQRYLMPERPELS</sequence>
<dbReference type="InterPro" id="IPR018541">
    <property type="entry name" value="Ftsk_gamma"/>
</dbReference>
<keyword evidence="1" id="KW-1133">Transmembrane helix</keyword>
<dbReference type="AlphaFoldDB" id="A0A1H8K294"/>
<dbReference type="STRING" id="46177.SAMN05660976_08505"/>
<keyword evidence="1" id="KW-0812">Transmembrane</keyword>
<dbReference type="Pfam" id="PF09397">
    <property type="entry name" value="FtsK_gamma"/>
    <property type="match status" value="1"/>
</dbReference>
<dbReference type="Proteomes" id="UP000198953">
    <property type="component" value="Unassembled WGS sequence"/>
</dbReference>
<reference evidence="3 4" key="1">
    <citation type="submission" date="2016-10" db="EMBL/GenBank/DDBJ databases">
        <authorList>
            <person name="de Groot N.N."/>
        </authorList>
    </citation>
    <scope>NUCLEOTIDE SEQUENCE [LARGE SCALE GENOMIC DNA]</scope>
    <source>
        <strain evidence="3 4">DSM 43357</strain>
    </source>
</reference>
<dbReference type="Gene3D" id="1.10.10.10">
    <property type="entry name" value="Winged helix-like DNA-binding domain superfamily/Winged helix DNA-binding domain"/>
    <property type="match status" value="1"/>
</dbReference>
<keyword evidence="4" id="KW-1185">Reference proteome</keyword>
<protein>
    <submittedName>
        <fullName evidence="3">Ftsk gamma domain-containing protein</fullName>
    </submittedName>
</protein>
<dbReference type="InterPro" id="IPR036388">
    <property type="entry name" value="WH-like_DNA-bd_sf"/>
</dbReference>
<dbReference type="SUPFAM" id="SSF46785">
    <property type="entry name" value="Winged helix' DNA-binding domain"/>
    <property type="match status" value="1"/>
</dbReference>
<keyword evidence="1" id="KW-0472">Membrane</keyword>
<proteinExistence type="predicted"/>
<feature type="domain" description="FtsK gamma" evidence="2">
    <location>
        <begin position="538"/>
        <end position="603"/>
    </location>
</feature>
<feature type="transmembrane region" description="Helical" evidence="1">
    <location>
        <begin position="35"/>
        <end position="53"/>
    </location>
</feature>
<evidence type="ECO:0000313" key="3">
    <source>
        <dbReference type="EMBL" id="SEN87093.1"/>
    </source>
</evidence>
<evidence type="ECO:0000259" key="2">
    <source>
        <dbReference type="SMART" id="SM00843"/>
    </source>
</evidence>